<dbReference type="Gene3D" id="2.30.18.10">
    <property type="entry name" value="Transcription factor IIA (TFIIA), beta-barrel domain"/>
    <property type="match status" value="1"/>
</dbReference>
<dbReference type="FunFam" id="2.30.18.10:FF:000002">
    <property type="entry name" value="Transcription initiation factor IIA subunit 1"/>
    <property type="match status" value="1"/>
</dbReference>
<name>A0AAJ6VZ38_9ACAR</name>
<keyword evidence="7" id="KW-1185">Reference proteome</keyword>
<feature type="compositionally biased region" description="Acidic residues" evidence="6">
    <location>
        <begin position="270"/>
        <end position="310"/>
    </location>
</feature>
<dbReference type="Gene3D" id="1.10.287.100">
    <property type="match status" value="1"/>
</dbReference>
<reference evidence="8" key="1">
    <citation type="submission" date="2025-08" db="UniProtKB">
        <authorList>
            <consortium name="RefSeq"/>
        </authorList>
    </citation>
    <scope>IDENTIFICATION</scope>
</reference>
<keyword evidence="3" id="KW-0805">Transcription regulation</keyword>
<evidence type="ECO:0000256" key="4">
    <source>
        <dbReference type="ARBA" id="ARBA00023163"/>
    </source>
</evidence>
<accession>A0AAJ6VZ38</accession>
<dbReference type="InterPro" id="IPR009088">
    <property type="entry name" value="TFIIA_b-brl"/>
</dbReference>
<sequence>MSSVTVGRIYKSVIDDVITGVKDAFLDENADEQVLMELKQLWEKKLADSKAIEPQEPPAPLVKVNSNKADSNVPPGITIQRSGSTPNEQYNYPQVRVIQQSQPMVHYPGTAASSIGGHSGNTPVALRVPAPTNQPGAITLPPEITAQILQSNNGTITPVQMQALQNMMMSRQQFAKSTGQAQYTITVPVPAGQQTVQGAMPHVAGAQLVSGPQMQPVTTAQQIQQHLQQPQQAGTAAGLRVVKMPGQTDGATMDSSDSDDSSDEDRIGANDDDDGDDLDEDEDDQQDNELDEEPLNSNDDVSDEELSEAQEIDNVVVCQYDKISRSRNRWKFHLKDGIMNIQGRDYVFQKSTGDAEW</sequence>
<dbReference type="SUPFAM" id="SSF47396">
    <property type="entry name" value="Transcription factor IIA (TFIIA), alpha-helical domain"/>
    <property type="match status" value="1"/>
</dbReference>
<dbReference type="CDD" id="cd07976">
    <property type="entry name" value="TFIIA_alpha_beta_like"/>
    <property type="match status" value="2"/>
</dbReference>
<feature type="region of interest" description="Disordered" evidence="6">
    <location>
        <begin position="246"/>
        <end position="310"/>
    </location>
</feature>
<dbReference type="PANTHER" id="PTHR12694">
    <property type="entry name" value="TRANSCRIPTION INITIATION FACTOR IIA SUBUNIT 1"/>
    <property type="match status" value="1"/>
</dbReference>
<evidence type="ECO:0000256" key="1">
    <source>
        <dbReference type="ARBA" id="ARBA00004123"/>
    </source>
</evidence>
<dbReference type="InterPro" id="IPR004855">
    <property type="entry name" value="TFIIA_asu/bsu"/>
</dbReference>
<dbReference type="CTD" id="43284"/>
<dbReference type="GO" id="GO:0005672">
    <property type="term" value="C:transcription factor TFIIA complex"/>
    <property type="evidence" value="ECO:0007669"/>
    <property type="project" value="InterPro"/>
</dbReference>
<dbReference type="KEGG" id="goe:100904913"/>
<gene>
    <name evidence="8" type="primary">LOC100904913</name>
</gene>
<evidence type="ECO:0000256" key="3">
    <source>
        <dbReference type="ARBA" id="ARBA00023015"/>
    </source>
</evidence>
<dbReference type="FunFam" id="1.10.287.100:FF:000001">
    <property type="entry name" value="Transcription initiation factor IIA subunit"/>
    <property type="match status" value="1"/>
</dbReference>
<dbReference type="GO" id="GO:0006367">
    <property type="term" value="P:transcription initiation at RNA polymerase II promoter"/>
    <property type="evidence" value="ECO:0007669"/>
    <property type="project" value="InterPro"/>
</dbReference>
<evidence type="ECO:0000256" key="2">
    <source>
        <dbReference type="ARBA" id="ARBA00010059"/>
    </source>
</evidence>
<evidence type="ECO:0000256" key="5">
    <source>
        <dbReference type="ARBA" id="ARBA00023242"/>
    </source>
</evidence>
<feature type="compositionally biased region" description="Polar residues" evidence="6">
    <location>
        <begin position="79"/>
        <end position="89"/>
    </location>
</feature>
<comment type="similarity">
    <text evidence="2">Belongs to the TFIIA subunit 1 family.</text>
</comment>
<dbReference type="RefSeq" id="XP_003745737.1">
    <property type="nucleotide sequence ID" value="XM_003745689.2"/>
</dbReference>
<comment type="subcellular location">
    <subcellularLocation>
        <location evidence="1">Nucleus</location>
    </subcellularLocation>
</comment>
<keyword evidence="4" id="KW-0804">Transcription</keyword>
<dbReference type="GeneID" id="100904913"/>
<dbReference type="SUPFAM" id="SSF50784">
    <property type="entry name" value="Transcription factor IIA (TFIIA), beta-barrel domain"/>
    <property type="match status" value="1"/>
</dbReference>
<evidence type="ECO:0000313" key="7">
    <source>
        <dbReference type="Proteomes" id="UP000694867"/>
    </source>
</evidence>
<dbReference type="SMART" id="SM01371">
    <property type="entry name" value="TFIIA"/>
    <property type="match status" value="1"/>
</dbReference>
<dbReference type="Proteomes" id="UP000694867">
    <property type="component" value="Unplaced"/>
</dbReference>
<dbReference type="Pfam" id="PF03153">
    <property type="entry name" value="TFIIA"/>
    <property type="match status" value="2"/>
</dbReference>
<dbReference type="PANTHER" id="PTHR12694:SF8">
    <property type="entry name" value="TRANSCRIPTION INITIATION FACTOR IIA SUBUNIT 1"/>
    <property type="match status" value="1"/>
</dbReference>
<keyword evidence="5" id="KW-0539">Nucleus</keyword>
<feature type="region of interest" description="Disordered" evidence="6">
    <location>
        <begin position="49"/>
        <end position="89"/>
    </location>
</feature>
<dbReference type="AlphaFoldDB" id="A0AAJ6VZ38"/>
<proteinExistence type="inferred from homology"/>
<evidence type="ECO:0000256" key="6">
    <source>
        <dbReference type="SAM" id="MobiDB-lite"/>
    </source>
</evidence>
<protein>
    <submittedName>
        <fullName evidence="8">Transcription initiation factor IIA subunit 1</fullName>
    </submittedName>
</protein>
<organism evidence="7 8">
    <name type="scientific">Galendromus occidentalis</name>
    <name type="common">western predatory mite</name>
    <dbReference type="NCBI Taxonomy" id="34638"/>
    <lineage>
        <taxon>Eukaryota</taxon>
        <taxon>Metazoa</taxon>
        <taxon>Ecdysozoa</taxon>
        <taxon>Arthropoda</taxon>
        <taxon>Chelicerata</taxon>
        <taxon>Arachnida</taxon>
        <taxon>Acari</taxon>
        <taxon>Parasitiformes</taxon>
        <taxon>Mesostigmata</taxon>
        <taxon>Gamasina</taxon>
        <taxon>Phytoseioidea</taxon>
        <taxon>Phytoseiidae</taxon>
        <taxon>Typhlodrominae</taxon>
        <taxon>Galendromus</taxon>
    </lineage>
</organism>
<evidence type="ECO:0000313" key="8">
    <source>
        <dbReference type="RefSeq" id="XP_003745737.1"/>
    </source>
</evidence>